<proteinExistence type="inferred from homology"/>
<dbReference type="eggNOG" id="COG0697">
    <property type="taxonomic scope" value="Bacteria"/>
</dbReference>
<evidence type="ECO:0000256" key="2">
    <source>
        <dbReference type="ARBA" id="ARBA00007362"/>
    </source>
</evidence>
<protein>
    <submittedName>
        <fullName evidence="8">Predicted permease, DMT superfamily</fullName>
    </submittedName>
</protein>
<gene>
    <name evidence="8" type="ordered locus">Shel_26320</name>
</gene>
<keyword evidence="4 6" id="KW-1133">Transmembrane helix</keyword>
<feature type="transmembrane region" description="Helical" evidence="6">
    <location>
        <begin position="104"/>
        <end position="121"/>
    </location>
</feature>
<feature type="transmembrane region" description="Helical" evidence="6">
    <location>
        <begin position="235"/>
        <end position="254"/>
    </location>
</feature>
<sequence length="319" mass="34325">MEVEVNRFMQGVLFALAGASLWGFSGGTAQFLFSNYETSSLFLTAVRMPCAALLLFLLVQWKRPGVIRKMLADRQTLRALFVFGMAGFFLSQATYLFTVDYTNAGTATILQQSSCVLIMLYSCVRSRRGPRPFELAALACAMIATFLIATGGDPSQLNLPLAGLLWGLANAITVAFYIIQPVDMMRTYGSMPVICCGMATGSMLAIPVFVLANLIGPMLGINPGWYSMPSLDGEGWLMLALFVLVGTFAAYALYMHGVSVVGSVVGSLLGCAEPVSASLFSVLWLGSAYTWADWTGLVLMLATVVFVTLPSKNPADNSR</sequence>
<dbReference type="HOGENOM" id="CLU_033863_19_0_11"/>
<dbReference type="Proteomes" id="UP000002026">
    <property type="component" value="Chromosome"/>
</dbReference>
<accession>C7N3B1</accession>
<feature type="transmembrane region" description="Helical" evidence="6">
    <location>
        <begin position="12"/>
        <end position="33"/>
    </location>
</feature>
<dbReference type="STRING" id="471855.Shel_26320"/>
<dbReference type="EMBL" id="CP001684">
    <property type="protein sequence ID" value="ACV23634.1"/>
    <property type="molecule type" value="Genomic_DNA"/>
</dbReference>
<evidence type="ECO:0000256" key="4">
    <source>
        <dbReference type="ARBA" id="ARBA00022989"/>
    </source>
</evidence>
<evidence type="ECO:0000313" key="8">
    <source>
        <dbReference type="EMBL" id="ACV23634.1"/>
    </source>
</evidence>
<feature type="transmembrane region" description="Helical" evidence="6">
    <location>
        <begin position="133"/>
        <end position="151"/>
    </location>
</feature>
<feature type="transmembrane region" description="Helical" evidence="6">
    <location>
        <begin position="39"/>
        <end position="59"/>
    </location>
</feature>
<name>C7N3B1_SLAHD</name>
<dbReference type="PANTHER" id="PTHR32322">
    <property type="entry name" value="INNER MEMBRANE TRANSPORTER"/>
    <property type="match status" value="1"/>
</dbReference>
<dbReference type="PANTHER" id="PTHR32322:SF2">
    <property type="entry name" value="EAMA DOMAIN-CONTAINING PROTEIN"/>
    <property type="match status" value="1"/>
</dbReference>
<evidence type="ECO:0000256" key="3">
    <source>
        <dbReference type="ARBA" id="ARBA00022692"/>
    </source>
</evidence>
<dbReference type="KEGG" id="shi:Shel_26320"/>
<dbReference type="GO" id="GO:0016020">
    <property type="term" value="C:membrane"/>
    <property type="evidence" value="ECO:0007669"/>
    <property type="project" value="UniProtKB-SubCell"/>
</dbReference>
<feature type="transmembrane region" description="Helical" evidence="6">
    <location>
        <begin position="79"/>
        <end position="98"/>
    </location>
</feature>
<keyword evidence="5 6" id="KW-0472">Membrane</keyword>
<evidence type="ECO:0000313" key="9">
    <source>
        <dbReference type="Proteomes" id="UP000002026"/>
    </source>
</evidence>
<comment type="similarity">
    <text evidence="2">Belongs to the EamA transporter family.</text>
</comment>
<dbReference type="Pfam" id="PF00892">
    <property type="entry name" value="EamA"/>
    <property type="match status" value="2"/>
</dbReference>
<feature type="transmembrane region" description="Helical" evidence="6">
    <location>
        <begin position="291"/>
        <end position="309"/>
    </location>
</feature>
<feature type="transmembrane region" description="Helical" evidence="6">
    <location>
        <begin position="157"/>
        <end position="179"/>
    </location>
</feature>
<dbReference type="SUPFAM" id="SSF103481">
    <property type="entry name" value="Multidrug resistance efflux transporter EmrE"/>
    <property type="match status" value="2"/>
</dbReference>
<dbReference type="InterPro" id="IPR037185">
    <property type="entry name" value="EmrE-like"/>
</dbReference>
<dbReference type="InterPro" id="IPR050638">
    <property type="entry name" value="AA-Vitamin_Transporters"/>
</dbReference>
<evidence type="ECO:0000256" key="1">
    <source>
        <dbReference type="ARBA" id="ARBA00004141"/>
    </source>
</evidence>
<reference evidence="8 9" key="1">
    <citation type="journal article" date="2009" name="Stand. Genomic Sci.">
        <title>Complete genome sequence of Slackia heliotrinireducens type strain (RHS 1).</title>
        <authorList>
            <person name="Pukall R."/>
            <person name="Lapidus A."/>
            <person name="Nolan M."/>
            <person name="Copeland A."/>
            <person name="Glavina Del Rio T."/>
            <person name="Lucas S."/>
            <person name="Chen F."/>
            <person name="Tice H."/>
            <person name="Cheng J.F."/>
            <person name="Chertkov O."/>
            <person name="Bruce D."/>
            <person name="Goodwin L."/>
            <person name="Kuske C."/>
            <person name="Brettin T."/>
            <person name="Detter J.C."/>
            <person name="Han C."/>
            <person name="Pitluck S."/>
            <person name="Pati A."/>
            <person name="Mavrommatis K."/>
            <person name="Ivanova N."/>
            <person name="Ovchinnikova G."/>
            <person name="Chen A."/>
            <person name="Palaniappan K."/>
            <person name="Schneider S."/>
            <person name="Rohde M."/>
            <person name="Chain P."/>
            <person name="D'haeseleer P."/>
            <person name="Goker M."/>
            <person name="Bristow J."/>
            <person name="Eisen J.A."/>
            <person name="Markowitz V."/>
            <person name="Kyrpides N.C."/>
            <person name="Klenk H.P."/>
            <person name="Hugenholtz P."/>
        </authorList>
    </citation>
    <scope>NUCLEOTIDE SEQUENCE [LARGE SCALE GENOMIC DNA]</scope>
    <source>
        <strain evidence="9">ATCC 29202 / DSM 20476 / NCTC 11029 / RHS 1</strain>
    </source>
</reference>
<feature type="domain" description="EamA" evidence="7">
    <location>
        <begin position="10"/>
        <end position="149"/>
    </location>
</feature>
<feature type="domain" description="EamA" evidence="7">
    <location>
        <begin position="162"/>
        <end position="308"/>
    </location>
</feature>
<evidence type="ECO:0000256" key="5">
    <source>
        <dbReference type="ARBA" id="ARBA00023136"/>
    </source>
</evidence>
<feature type="transmembrane region" description="Helical" evidence="6">
    <location>
        <begin position="191"/>
        <end position="215"/>
    </location>
</feature>
<comment type="subcellular location">
    <subcellularLocation>
        <location evidence="1">Membrane</location>
        <topology evidence="1">Multi-pass membrane protein</topology>
    </subcellularLocation>
</comment>
<evidence type="ECO:0000259" key="7">
    <source>
        <dbReference type="Pfam" id="PF00892"/>
    </source>
</evidence>
<dbReference type="AlphaFoldDB" id="C7N3B1"/>
<organism evidence="8 9">
    <name type="scientific">Slackia heliotrinireducens (strain ATCC 29202 / DSM 20476 / NCTC 11029 / RHS 1)</name>
    <name type="common">Peptococcus heliotrinreducens</name>
    <dbReference type="NCBI Taxonomy" id="471855"/>
    <lineage>
        <taxon>Bacteria</taxon>
        <taxon>Bacillati</taxon>
        <taxon>Actinomycetota</taxon>
        <taxon>Coriobacteriia</taxon>
        <taxon>Eggerthellales</taxon>
        <taxon>Eggerthellaceae</taxon>
        <taxon>Slackia</taxon>
    </lineage>
</organism>
<keyword evidence="9" id="KW-1185">Reference proteome</keyword>
<dbReference type="InterPro" id="IPR000620">
    <property type="entry name" value="EamA_dom"/>
</dbReference>
<feature type="transmembrane region" description="Helical" evidence="6">
    <location>
        <begin position="261"/>
        <end position="285"/>
    </location>
</feature>
<keyword evidence="3 6" id="KW-0812">Transmembrane</keyword>
<evidence type="ECO:0000256" key="6">
    <source>
        <dbReference type="SAM" id="Phobius"/>
    </source>
</evidence>